<keyword evidence="3" id="KW-0560">Oxidoreductase</keyword>
<evidence type="ECO:0000313" key="7">
    <source>
        <dbReference type="Proteomes" id="UP000712673"/>
    </source>
</evidence>
<organism evidence="6 7">
    <name type="scientific">Tectimicrobiota bacterium</name>
    <dbReference type="NCBI Taxonomy" id="2528274"/>
    <lineage>
        <taxon>Bacteria</taxon>
        <taxon>Pseudomonadati</taxon>
        <taxon>Nitrospinota/Tectimicrobiota group</taxon>
        <taxon>Candidatus Tectimicrobiota</taxon>
    </lineage>
</organism>
<reference evidence="6" key="1">
    <citation type="submission" date="2019-03" db="EMBL/GenBank/DDBJ databases">
        <title>Lake Tanganyika Metagenome-Assembled Genomes (MAGs).</title>
        <authorList>
            <person name="Tran P."/>
        </authorList>
    </citation>
    <scope>NUCLEOTIDE SEQUENCE</scope>
    <source>
        <strain evidence="6">K_DeepCast_65m_m2_066</strain>
    </source>
</reference>
<dbReference type="InterPro" id="IPR050172">
    <property type="entry name" value="SsuD_RutA_monooxygenase"/>
</dbReference>
<dbReference type="InterPro" id="IPR036661">
    <property type="entry name" value="Luciferase-like_sf"/>
</dbReference>
<keyword evidence="4" id="KW-0503">Monooxygenase</keyword>
<evidence type="ECO:0000256" key="1">
    <source>
        <dbReference type="ARBA" id="ARBA00022630"/>
    </source>
</evidence>
<sequence>MRAFKELWTSDSPTFEGKYCRFTNVTFAPKPVQKPHPPIWTGGESPAALRRAGRLANVWYPLGSNPRYPVATHTQYADYATRVKRYAQDAGRDPASLHFAYRTNWFNDQQASTLPDGQRRLLTGTPQQIADDIKRYQDLGVRYMMVNLQGETQTQTLERMQRFADRIMPLTA</sequence>
<dbReference type="GO" id="GO:0008726">
    <property type="term" value="F:alkanesulfonate monooxygenase activity"/>
    <property type="evidence" value="ECO:0007669"/>
    <property type="project" value="TreeGrafter"/>
</dbReference>
<evidence type="ECO:0000256" key="2">
    <source>
        <dbReference type="ARBA" id="ARBA00022643"/>
    </source>
</evidence>
<dbReference type="SUPFAM" id="SSF51679">
    <property type="entry name" value="Bacterial luciferase-like"/>
    <property type="match status" value="1"/>
</dbReference>
<protein>
    <submittedName>
        <fullName evidence="6">LLM class flavin-dependent oxidoreductase</fullName>
    </submittedName>
</protein>
<comment type="caution">
    <text evidence="6">The sequence shown here is derived from an EMBL/GenBank/DDBJ whole genome shotgun (WGS) entry which is preliminary data.</text>
</comment>
<keyword evidence="1" id="KW-0285">Flavoprotein</keyword>
<dbReference type="GO" id="GO:0046306">
    <property type="term" value="P:alkanesulfonate catabolic process"/>
    <property type="evidence" value="ECO:0007669"/>
    <property type="project" value="TreeGrafter"/>
</dbReference>
<dbReference type="InterPro" id="IPR011251">
    <property type="entry name" value="Luciferase-like_dom"/>
</dbReference>
<dbReference type="Gene3D" id="3.20.20.30">
    <property type="entry name" value="Luciferase-like domain"/>
    <property type="match status" value="1"/>
</dbReference>
<evidence type="ECO:0000259" key="5">
    <source>
        <dbReference type="Pfam" id="PF00296"/>
    </source>
</evidence>
<keyword evidence="2" id="KW-0288">FMN</keyword>
<evidence type="ECO:0000313" key="6">
    <source>
        <dbReference type="EMBL" id="MBM3225296.1"/>
    </source>
</evidence>
<evidence type="ECO:0000256" key="3">
    <source>
        <dbReference type="ARBA" id="ARBA00023002"/>
    </source>
</evidence>
<dbReference type="PANTHER" id="PTHR42847">
    <property type="entry name" value="ALKANESULFONATE MONOOXYGENASE"/>
    <property type="match status" value="1"/>
</dbReference>
<dbReference type="Pfam" id="PF00296">
    <property type="entry name" value="Bac_luciferase"/>
    <property type="match status" value="1"/>
</dbReference>
<dbReference type="AlphaFoldDB" id="A0A937W551"/>
<accession>A0A937W551</accession>
<dbReference type="EMBL" id="VGLS01000535">
    <property type="protein sequence ID" value="MBM3225296.1"/>
    <property type="molecule type" value="Genomic_DNA"/>
</dbReference>
<evidence type="ECO:0000256" key="4">
    <source>
        <dbReference type="ARBA" id="ARBA00023033"/>
    </source>
</evidence>
<dbReference type="Proteomes" id="UP000712673">
    <property type="component" value="Unassembled WGS sequence"/>
</dbReference>
<feature type="domain" description="Luciferase-like" evidence="5">
    <location>
        <begin position="2"/>
        <end position="101"/>
    </location>
</feature>
<dbReference type="PANTHER" id="PTHR42847:SF4">
    <property type="entry name" value="ALKANESULFONATE MONOOXYGENASE-RELATED"/>
    <property type="match status" value="1"/>
</dbReference>
<gene>
    <name evidence="6" type="ORF">FJZ47_16045</name>
</gene>
<proteinExistence type="predicted"/>
<name>A0A937W551_UNCTE</name>